<protein>
    <recommendedName>
        <fullName evidence="7">Large ribosomal subunit protein mL54</fullName>
    </recommendedName>
</protein>
<keyword evidence="8" id="KW-0732">Signal</keyword>
<evidence type="ECO:0000256" key="5">
    <source>
        <dbReference type="ARBA" id="ARBA00023274"/>
    </source>
</evidence>
<dbReference type="GO" id="GO:0005762">
    <property type="term" value="C:mitochondrial large ribosomal subunit"/>
    <property type="evidence" value="ECO:0007669"/>
    <property type="project" value="TreeGrafter"/>
</dbReference>
<evidence type="ECO:0000256" key="8">
    <source>
        <dbReference type="SAM" id="SignalP"/>
    </source>
</evidence>
<comment type="subcellular location">
    <subcellularLocation>
        <location evidence="1">Mitochondrion</location>
    </subcellularLocation>
</comment>
<gene>
    <name evidence="9" type="ORF">B5V51_7402</name>
</gene>
<name>A0A2A4J3U2_HELVI</name>
<keyword evidence="2" id="KW-0809">Transit peptide</keyword>
<evidence type="ECO:0000313" key="9">
    <source>
        <dbReference type="EMBL" id="PCG66661.1"/>
    </source>
</evidence>
<comment type="similarity">
    <text evidence="6">Belongs to the mitochondrion-specific ribosomal protein mL54 family.</text>
</comment>
<organism evidence="9">
    <name type="scientific">Heliothis virescens</name>
    <name type="common">Tobacco budworm moth</name>
    <dbReference type="NCBI Taxonomy" id="7102"/>
    <lineage>
        <taxon>Eukaryota</taxon>
        <taxon>Metazoa</taxon>
        <taxon>Ecdysozoa</taxon>
        <taxon>Arthropoda</taxon>
        <taxon>Hexapoda</taxon>
        <taxon>Insecta</taxon>
        <taxon>Pterygota</taxon>
        <taxon>Neoptera</taxon>
        <taxon>Endopterygota</taxon>
        <taxon>Lepidoptera</taxon>
        <taxon>Glossata</taxon>
        <taxon>Ditrysia</taxon>
        <taxon>Noctuoidea</taxon>
        <taxon>Noctuidae</taxon>
        <taxon>Heliothinae</taxon>
        <taxon>Heliothis</taxon>
    </lineage>
</organism>
<evidence type="ECO:0000256" key="1">
    <source>
        <dbReference type="ARBA" id="ARBA00004173"/>
    </source>
</evidence>
<feature type="chain" id="PRO_5012224055" description="Large ribosomal subunit protein mL54" evidence="8">
    <location>
        <begin position="18"/>
        <end position="143"/>
    </location>
</feature>
<proteinExistence type="inferred from homology"/>
<dbReference type="Pfam" id="PF08561">
    <property type="entry name" value="Ribosomal_L37"/>
    <property type="match status" value="1"/>
</dbReference>
<dbReference type="PANTHER" id="PTHR28595">
    <property type="entry name" value="39S RIBOSOMAL PROTEIN L54, MITOCHONDRIAL"/>
    <property type="match status" value="1"/>
</dbReference>
<sequence>MHLGFLSRILLPRVALVAQSPQLHTTATGHAAVKKTTSAAGGVMGLGKGKKKAGKLTAMEKKEMPVESDPQRLVSHVCGSNIYTTGEDVKLQEDGAYPAWLWALPVGRAPRLEELSPLDKRYWLRVRAAGMRRNNKLRSMRRF</sequence>
<dbReference type="GO" id="GO:0003735">
    <property type="term" value="F:structural constituent of ribosome"/>
    <property type="evidence" value="ECO:0007669"/>
    <property type="project" value="TreeGrafter"/>
</dbReference>
<evidence type="ECO:0000256" key="4">
    <source>
        <dbReference type="ARBA" id="ARBA00023128"/>
    </source>
</evidence>
<keyword evidence="3" id="KW-0689">Ribosomal protein</keyword>
<keyword evidence="4" id="KW-0496">Mitochondrion</keyword>
<evidence type="ECO:0000256" key="2">
    <source>
        <dbReference type="ARBA" id="ARBA00022946"/>
    </source>
</evidence>
<evidence type="ECO:0000256" key="6">
    <source>
        <dbReference type="ARBA" id="ARBA00033752"/>
    </source>
</evidence>
<evidence type="ECO:0000256" key="3">
    <source>
        <dbReference type="ARBA" id="ARBA00022980"/>
    </source>
</evidence>
<keyword evidence="5" id="KW-0687">Ribonucleoprotein</keyword>
<dbReference type="STRING" id="7102.A0A2A4J3U2"/>
<feature type="signal peptide" evidence="8">
    <location>
        <begin position="1"/>
        <end position="17"/>
    </location>
</feature>
<reference evidence="9" key="1">
    <citation type="submission" date="2017-09" db="EMBL/GenBank/DDBJ databases">
        <title>Contemporary evolution of a Lepidopteran species, Heliothis virescens, in response to modern agricultural practices.</title>
        <authorList>
            <person name="Fritz M.L."/>
            <person name="Deyonke A.M."/>
            <person name="Papanicolaou A."/>
            <person name="Micinski S."/>
            <person name="Westbrook J."/>
            <person name="Gould F."/>
        </authorList>
    </citation>
    <scope>NUCLEOTIDE SEQUENCE [LARGE SCALE GENOMIC DNA]</scope>
    <source>
        <strain evidence="9">HvINT-</strain>
        <tissue evidence="9">Whole body</tissue>
    </source>
</reference>
<dbReference type="InterPro" id="IPR013870">
    <property type="entry name" value="Ribosomal_mL54"/>
</dbReference>
<accession>A0A2A4J3U2</accession>
<dbReference type="EMBL" id="NWSH01003263">
    <property type="protein sequence ID" value="PCG66661.1"/>
    <property type="molecule type" value="Genomic_DNA"/>
</dbReference>
<evidence type="ECO:0000256" key="7">
    <source>
        <dbReference type="ARBA" id="ARBA00035179"/>
    </source>
</evidence>
<dbReference type="AlphaFoldDB" id="A0A2A4J3U2"/>
<comment type="caution">
    <text evidence="9">The sequence shown here is derived from an EMBL/GenBank/DDBJ whole genome shotgun (WGS) entry which is preliminary data.</text>
</comment>
<dbReference type="PANTHER" id="PTHR28595:SF1">
    <property type="entry name" value="LARGE RIBOSOMAL SUBUNIT PROTEIN ML54"/>
    <property type="match status" value="1"/>
</dbReference>